<evidence type="ECO:0000313" key="2">
    <source>
        <dbReference type="EMBL" id="KAL2749605.1"/>
    </source>
</evidence>
<reference evidence="2 3" key="1">
    <citation type="journal article" date="2024" name="Ann. Entomol. Soc. Am.">
        <title>Genomic analyses of the southern and eastern yellowjacket wasps (Hymenoptera: Vespidae) reveal evolutionary signatures of social life.</title>
        <authorList>
            <person name="Catto M.A."/>
            <person name="Caine P.B."/>
            <person name="Orr S.E."/>
            <person name="Hunt B.G."/>
            <person name="Goodisman M.A.D."/>
        </authorList>
    </citation>
    <scope>NUCLEOTIDE SEQUENCE [LARGE SCALE GENOMIC DNA]</scope>
    <source>
        <strain evidence="2">232</strain>
        <tissue evidence="2">Head and thorax</tissue>
    </source>
</reference>
<keyword evidence="3" id="KW-1185">Reference proteome</keyword>
<sequence length="159" mass="18649">MEADLKPVDLSDSIKVFTWNRRCLSIVGIWPLKVYDPIFLFSFVYLAVHCVFGILDLTNYSKNFDLIVVNITENMVMLNALIKMSICRFHRDSLAQFLIKIRKDFKVESYKSREEILTFFGYNRLSYLFSVTSLSFMSFISIIYFLRSLVANVQMGNYI</sequence>
<name>A0ABD2CYA0_VESMC</name>
<accession>A0ABD2CYA0</accession>
<dbReference type="AlphaFoldDB" id="A0ABD2CYA0"/>
<keyword evidence="1" id="KW-1133">Transmembrane helix</keyword>
<proteinExistence type="predicted"/>
<keyword evidence="1" id="KW-0472">Membrane</keyword>
<dbReference type="EMBL" id="JAYRBN010000027">
    <property type="protein sequence ID" value="KAL2749605.1"/>
    <property type="molecule type" value="Genomic_DNA"/>
</dbReference>
<protein>
    <submittedName>
        <fullName evidence="2">Odorant receptor 9a-like isoform X1</fullName>
    </submittedName>
</protein>
<keyword evidence="1" id="KW-0812">Transmembrane</keyword>
<evidence type="ECO:0000256" key="1">
    <source>
        <dbReference type="SAM" id="Phobius"/>
    </source>
</evidence>
<dbReference type="Proteomes" id="UP001607303">
    <property type="component" value="Unassembled WGS sequence"/>
</dbReference>
<gene>
    <name evidence="2" type="ORF">V1477_002545</name>
</gene>
<feature type="transmembrane region" description="Helical" evidence="1">
    <location>
        <begin position="38"/>
        <end position="57"/>
    </location>
</feature>
<evidence type="ECO:0000313" key="3">
    <source>
        <dbReference type="Proteomes" id="UP001607303"/>
    </source>
</evidence>
<feature type="transmembrane region" description="Helical" evidence="1">
    <location>
        <begin position="127"/>
        <end position="146"/>
    </location>
</feature>
<comment type="caution">
    <text evidence="2">The sequence shown here is derived from an EMBL/GenBank/DDBJ whole genome shotgun (WGS) entry which is preliminary data.</text>
</comment>
<organism evidence="2 3">
    <name type="scientific">Vespula maculifrons</name>
    <name type="common">Eastern yellow jacket</name>
    <name type="synonym">Wasp</name>
    <dbReference type="NCBI Taxonomy" id="7453"/>
    <lineage>
        <taxon>Eukaryota</taxon>
        <taxon>Metazoa</taxon>
        <taxon>Ecdysozoa</taxon>
        <taxon>Arthropoda</taxon>
        <taxon>Hexapoda</taxon>
        <taxon>Insecta</taxon>
        <taxon>Pterygota</taxon>
        <taxon>Neoptera</taxon>
        <taxon>Endopterygota</taxon>
        <taxon>Hymenoptera</taxon>
        <taxon>Apocrita</taxon>
        <taxon>Aculeata</taxon>
        <taxon>Vespoidea</taxon>
        <taxon>Vespidae</taxon>
        <taxon>Vespinae</taxon>
        <taxon>Vespula</taxon>
    </lineage>
</organism>